<organism evidence="3 4">
    <name type="scientific">Ectobacillus ponti</name>
    <dbReference type="NCBI Taxonomy" id="2961894"/>
    <lineage>
        <taxon>Bacteria</taxon>
        <taxon>Bacillati</taxon>
        <taxon>Bacillota</taxon>
        <taxon>Bacilli</taxon>
        <taxon>Bacillales</taxon>
        <taxon>Bacillaceae</taxon>
        <taxon>Ectobacillus</taxon>
    </lineage>
</organism>
<reference evidence="3" key="1">
    <citation type="submission" date="2022-07" db="EMBL/GenBank/DDBJ databases">
        <authorList>
            <person name="Li W.-J."/>
            <person name="Deng Q.-Q."/>
        </authorList>
    </citation>
    <scope>NUCLEOTIDE SEQUENCE</scope>
    <source>
        <strain evidence="3">SYSU M60031</strain>
    </source>
</reference>
<dbReference type="InterPro" id="IPR041401">
    <property type="entry name" value="TseB-like_dom"/>
</dbReference>
<accession>A0AA42BP69</accession>
<evidence type="ECO:0000313" key="3">
    <source>
        <dbReference type="EMBL" id="MCP8968785.1"/>
    </source>
</evidence>
<dbReference type="AlphaFoldDB" id="A0AA42BP69"/>
<comment type="caution">
    <text evidence="3">The sequence shown here is derived from an EMBL/GenBank/DDBJ whole genome shotgun (WGS) entry which is preliminary data.</text>
</comment>
<name>A0AA42BP69_9BACI</name>
<evidence type="ECO:0000259" key="2">
    <source>
        <dbReference type="Pfam" id="PF17881"/>
    </source>
</evidence>
<dbReference type="EMBL" id="JANCLT010000004">
    <property type="protein sequence ID" value="MCP8968785.1"/>
    <property type="molecule type" value="Genomic_DNA"/>
</dbReference>
<dbReference type="SUPFAM" id="SSF54403">
    <property type="entry name" value="Cystatin/monellin"/>
    <property type="match status" value="2"/>
</dbReference>
<dbReference type="Gene3D" id="3.10.450.40">
    <property type="match status" value="2"/>
</dbReference>
<dbReference type="Pfam" id="PF17881">
    <property type="entry name" value="TseB"/>
    <property type="match status" value="1"/>
</dbReference>
<keyword evidence="4" id="KW-1185">Reference proteome</keyword>
<proteinExistence type="predicted"/>
<feature type="chain" id="PRO_5041219460" evidence="1">
    <location>
        <begin position="20"/>
        <end position="158"/>
    </location>
</feature>
<keyword evidence="1" id="KW-0732">Signal</keyword>
<dbReference type="RefSeq" id="WP_254758701.1">
    <property type="nucleotide sequence ID" value="NZ_JANCLT010000004.1"/>
</dbReference>
<evidence type="ECO:0000313" key="4">
    <source>
        <dbReference type="Proteomes" id="UP001156102"/>
    </source>
</evidence>
<dbReference type="Proteomes" id="UP001156102">
    <property type="component" value="Unassembled WGS sequence"/>
</dbReference>
<feature type="signal peptide" evidence="1">
    <location>
        <begin position="1"/>
        <end position="19"/>
    </location>
</feature>
<sequence>MKKWVAACIATAALLAAYAMNIYNETMSQKIPGGNKAVAAAEDKAALVKVSNVDYYHGKSSYAVVQGTDDAGEEWIVFVPEGKGKTLMYMANEGISKRQARQMVTKEEQPREIINVKLGAEDETPLWVVTYIDQENRYAYYYMRFKDGKRDVTYSISQ</sequence>
<protein>
    <submittedName>
        <fullName evidence="3">DUF5590 domain-containing protein</fullName>
    </submittedName>
</protein>
<feature type="domain" description="Cell wall elongation regulator TseB-like" evidence="2">
    <location>
        <begin position="36"/>
        <end position="80"/>
    </location>
</feature>
<gene>
    <name evidence="3" type="ORF">NK662_09560</name>
</gene>
<evidence type="ECO:0000256" key="1">
    <source>
        <dbReference type="SAM" id="SignalP"/>
    </source>
</evidence>
<dbReference type="InterPro" id="IPR046350">
    <property type="entry name" value="Cystatin_sf"/>
</dbReference>